<proteinExistence type="predicted"/>
<dbReference type="HOGENOM" id="CLU_2505183_0_0_6"/>
<dbReference type="AlphaFoldDB" id="N9RI38"/>
<comment type="caution">
    <text evidence="1">The sequence shown here is derived from an EMBL/GenBank/DDBJ whole genome shotgun (WGS) entry which is preliminary data.</text>
</comment>
<evidence type="ECO:0000313" key="2">
    <source>
        <dbReference type="Proteomes" id="UP000013084"/>
    </source>
</evidence>
<dbReference type="EMBL" id="APRN01000036">
    <property type="protein sequence ID" value="ENX57614.1"/>
    <property type="molecule type" value="Genomic_DNA"/>
</dbReference>
<organism evidence="1 2">
    <name type="scientific">Acinetobacter higginsii</name>
    <dbReference type="NCBI Taxonomy" id="70347"/>
    <lineage>
        <taxon>Bacteria</taxon>
        <taxon>Pseudomonadati</taxon>
        <taxon>Pseudomonadota</taxon>
        <taxon>Gammaproteobacteria</taxon>
        <taxon>Moraxellales</taxon>
        <taxon>Moraxellaceae</taxon>
        <taxon>Acinetobacter</taxon>
    </lineage>
</organism>
<protein>
    <submittedName>
        <fullName evidence="1">Uncharacterized protein</fullName>
    </submittedName>
</protein>
<dbReference type="Proteomes" id="UP000013084">
    <property type="component" value="Unassembled WGS sequence"/>
</dbReference>
<keyword evidence="2" id="KW-1185">Reference proteome</keyword>
<name>N9RI38_9GAMM</name>
<reference evidence="1 2" key="1">
    <citation type="submission" date="2013-02" db="EMBL/GenBank/DDBJ databases">
        <title>The Genome Sequence of Acinetobacter sp. CIP 70.18.</title>
        <authorList>
            <consortium name="The Broad Institute Genome Sequencing Platform"/>
            <consortium name="The Broad Institute Genome Sequencing Center for Infectious Disease"/>
            <person name="Cerqueira G."/>
            <person name="Feldgarden M."/>
            <person name="Courvalin P."/>
            <person name="Perichon B."/>
            <person name="Grillot-Courvalin C."/>
            <person name="Clermont D."/>
            <person name="Rocha E."/>
            <person name="Yoon E.-J."/>
            <person name="Nemec A."/>
            <person name="Walker B."/>
            <person name="Young S.K."/>
            <person name="Zeng Q."/>
            <person name="Gargeya S."/>
            <person name="Fitzgerald M."/>
            <person name="Haas B."/>
            <person name="Abouelleil A."/>
            <person name="Alvarado L."/>
            <person name="Arachchi H.M."/>
            <person name="Berlin A.M."/>
            <person name="Chapman S.B."/>
            <person name="Dewar J."/>
            <person name="Goldberg J."/>
            <person name="Griggs A."/>
            <person name="Gujja S."/>
            <person name="Hansen M."/>
            <person name="Howarth C."/>
            <person name="Imamovic A."/>
            <person name="Larimer J."/>
            <person name="McCowan C."/>
            <person name="Murphy C."/>
            <person name="Neiman D."/>
            <person name="Pearson M."/>
            <person name="Priest M."/>
            <person name="Roberts A."/>
            <person name="Saif S."/>
            <person name="Shea T."/>
            <person name="Sisk P."/>
            <person name="Sykes S."/>
            <person name="Wortman J."/>
            <person name="Nusbaum C."/>
            <person name="Birren B."/>
        </authorList>
    </citation>
    <scope>NUCLEOTIDE SEQUENCE [LARGE SCALE GENOMIC DNA]</scope>
    <source>
        <strain evidence="1 2">CIP 70.18</strain>
    </source>
</reference>
<gene>
    <name evidence="1" type="ORF">F902_02011</name>
</gene>
<dbReference type="PATRIC" id="fig|1217700.3.peg.1942"/>
<evidence type="ECO:0000313" key="1">
    <source>
        <dbReference type="EMBL" id="ENX57614.1"/>
    </source>
</evidence>
<accession>N9RI38</accession>
<dbReference type="RefSeq" id="WP_005203022.1">
    <property type="nucleotide sequence ID" value="NZ_KB850072.1"/>
</dbReference>
<sequence length="94" mass="10478">MNEKPIAEVHVSGSFEGSPEDAANHIFSTLIAPIAEQLKKVDPKDSNNFVYHIMGLGITQFSESVCPEHFRKILNDVVEVIATEMEKDRTGIKH</sequence>